<dbReference type="InterPro" id="IPR058240">
    <property type="entry name" value="rSAM_sf"/>
</dbReference>
<dbReference type="CDD" id="cd01335">
    <property type="entry name" value="Radical_SAM"/>
    <property type="match status" value="1"/>
</dbReference>
<sequence length="390" mass="45936">MKWTNRGHQLDHVKSIYGEKTKIYIYGAGIYGADLYHRINWLGNIDGFIDRNVEKQQNGYLGEQVIAPEKILQKVDEEHIIIVAMEKKAAEQVMRLLRTAGYIKALDCFYIEDFLDFYTYQQYAFFAADKLMISSVCMIPSTVCNLKCKDCLNFSPYFKKHIIHDFTFVKRDIDTLFRWIDYTPRFQVSGGEPLLNKDLGRTLVYLDENYRNRIESIETVINGSIVPGDELCRLMKEHRIKVYLDDYRENVPQLRETYTQTVEKLEKYGIEWIDNYVPEWFSLDVEHTEHSDMTDLQLENYFDNCGSPWNCLENERLYSCNFAHFAAKAGIIEETENDYFDLKDYSEVRKTELLEFLLKYTTKGYVDFCKKCAGWSEANCNKVKVAEQIE</sequence>
<dbReference type="InterPro" id="IPR013785">
    <property type="entry name" value="Aldolase_TIM"/>
</dbReference>
<evidence type="ECO:0000256" key="3">
    <source>
        <dbReference type="ARBA" id="ARBA00023004"/>
    </source>
</evidence>
<dbReference type="SFLD" id="SFLDS00029">
    <property type="entry name" value="Radical_SAM"/>
    <property type="match status" value="1"/>
</dbReference>
<dbReference type="EMBL" id="JAOQKI010000012">
    <property type="protein sequence ID" value="MCU6717415.1"/>
    <property type="molecule type" value="Genomic_DNA"/>
</dbReference>
<feature type="domain" description="Radical SAM core" evidence="5">
    <location>
        <begin position="138"/>
        <end position="275"/>
    </location>
</feature>
<gene>
    <name evidence="6" type="ORF">OCV43_09015</name>
</gene>
<evidence type="ECO:0000256" key="1">
    <source>
        <dbReference type="ARBA" id="ARBA00022691"/>
    </source>
</evidence>
<proteinExistence type="predicted"/>
<evidence type="ECO:0000256" key="4">
    <source>
        <dbReference type="ARBA" id="ARBA00023014"/>
    </source>
</evidence>
<keyword evidence="2" id="KW-0479">Metal-binding</keyword>
<dbReference type="RefSeq" id="WP_117841475.1">
    <property type="nucleotide sequence ID" value="NZ_JAOQKI010000012.1"/>
</dbReference>
<name>A0ABT2SEX6_9FIRM</name>
<dbReference type="Gene3D" id="3.40.50.720">
    <property type="entry name" value="NAD(P)-binding Rossmann-like Domain"/>
    <property type="match status" value="1"/>
</dbReference>
<accession>A0ABT2SEX6</accession>
<keyword evidence="7" id="KW-1185">Reference proteome</keyword>
<evidence type="ECO:0000256" key="2">
    <source>
        <dbReference type="ARBA" id="ARBA00022723"/>
    </source>
</evidence>
<evidence type="ECO:0000259" key="5">
    <source>
        <dbReference type="Pfam" id="PF04055"/>
    </source>
</evidence>
<dbReference type="Gene3D" id="3.20.20.70">
    <property type="entry name" value="Aldolase class I"/>
    <property type="match status" value="1"/>
</dbReference>
<protein>
    <submittedName>
        <fullName evidence="6">4Fe-4S cluster-binding domain-containing protein</fullName>
    </submittedName>
</protein>
<organism evidence="6 7">
    <name type="scientific">Roseburia amylophila</name>
    <dbReference type="NCBI Taxonomy" id="2981794"/>
    <lineage>
        <taxon>Bacteria</taxon>
        <taxon>Bacillati</taxon>
        <taxon>Bacillota</taxon>
        <taxon>Clostridia</taxon>
        <taxon>Lachnospirales</taxon>
        <taxon>Lachnospiraceae</taxon>
        <taxon>Roseburia</taxon>
    </lineage>
</organism>
<keyword evidence="3" id="KW-0408">Iron</keyword>
<dbReference type="Pfam" id="PF04055">
    <property type="entry name" value="Radical_SAM"/>
    <property type="match status" value="1"/>
</dbReference>
<keyword evidence="1" id="KW-0949">S-adenosyl-L-methionine</keyword>
<comment type="caution">
    <text evidence="6">The sequence shown here is derived from an EMBL/GenBank/DDBJ whole genome shotgun (WGS) entry which is preliminary data.</text>
</comment>
<dbReference type="InterPro" id="IPR007197">
    <property type="entry name" value="rSAM"/>
</dbReference>
<evidence type="ECO:0000313" key="7">
    <source>
        <dbReference type="Proteomes" id="UP001209666"/>
    </source>
</evidence>
<dbReference type="Proteomes" id="UP001209666">
    <property type="component" value="Unassembled WGS sequence"/>
</dbReference>
<keyword evidence="4" id="KW-0411">Iron-sulfur</keyword>
<evidence type="ECO:0000313" key="6">
    <source>
        <dbReference type="EMBL" id="MCU6717415.1"/>
    </source>
</evidence>
<reference evidence="6 7" key="1">
    <citation type="journal article" date="2021" name="ISME Commun">
        <title>Automated analysis of genomic sequences facilitates high-throughput and comprehensive description of bacteria.</title>
        <authorList>
            <person name="Hitch T.C.A."/>
        </authorList>
    </citation>
    <scope>NUCLEOTIDE SEQUENCE [LARGE SCALE GENOMIC DNA]</scope>
    <source>
        <strain evidence="6 7">Sanger_19</strain>
    </source>
</reference>
<dbReference type="SUPFAM" id="SSF102114">
    <property type="entry name" value="Radical SAM enzymes"/>
    <property type="match status" value="1"/>
</dbReference>